<evidence type="ECO:0000313" key="1">
    <source>
        <dbReference type="Proteomes" id="UP000887564"/>
    </source>
</evidence>
<name>A0A914S0L5_PAREQ</name>
<accession>A0A914S0L5</accession>
<evidence type="ECO:0000313" key="2">
    <source>
        <dbReference type="WBParaSite" id="PEQ_0000786001-mRNA-1"/>
    </source>
</evidence>
<keyword evidence="1" id="KW-1185">Reference proteome</keyword>
<sequence>MKMINARYLLAISDNLLKTKQYYLSTINSFKPVFASLFPSLSPTIS</sequence>
<dbReference type="WBParaSite" id="PEQ_0000786001-mRNA-1">
    <property type="protein sequence ID" value="PEQ_0000786001-mRNA-1"/>
    <property type="gene ID" value="PEQ_0000786001"/>
</dbReference>
<proteinExistence type="predicted"/>
<dbReference type="Proteomes" id="UP000887564">
    <property type="component" value="Unplaced"/>
</dbReference>
<organism evidence="1 2">
    <name type="scientific">Parascaris equorum</name>
    <name type="common">Equine roundworm</name>
    <dbReference type="NCBI Taxonomy" id="6256"/>
    <lineage>
        <taxon>Eukaryota</taxon>
        <taxon>Metazoa</taxon>
        <taxon>Ecdysozoa</taxon>
        <taxon>Nematoda</taxon>
        <taxon>Chromadorea</taxon>
        <taxon>Rhabditida</taxon>
        <taxon>Spirurina</taxon>
        <taxon>Ascaridomorpha</taxon>
        <taxon>Ascaridoidea</taxon>
        <taxon>Ascarididae</taxon>
        <taxon>Parascaris</taxon>
    </lineage>
</organism>
<protein>
    <submittedName>
        <fullName evidence="2">Uncharacterized protein</fullName>
    </submittedName>
</protein>
<reference evidence="2" key="1">
    <citation type="submission" date="2022-11" db="UniProtKB">
        <authorList>
            <consortium name="WormBaseParasite"/>
        </authorList>
    </citation>
    <scope>IDENTIFICATION</scope>
</reference>
<dbReference type="AlphaFoldDB" id="A0A914S0L5"/>